<evidence type="ECO:0000259" key="1">
    <source>
        <dbReference type="PROSITE" id="PS51186"/>
    </source>
</evidence>
<dbReference type="GO" id="GO:0016747">
    <property type="term" value="F:acyltransferase activity, transferring groups other than amino-acyl groups"/>
    <property type="evidence" value="ECO:0007669"/>
    <property type="project" value="InterPro"/>
</dbReference>
<keyword evidence="3" id="KW-1185">Reference proteome</keyword>
<sequence length="172" mass="19843">MSITYRLAKLSDLPTLDNILHQAVIALKQQGVNQWQNHSVTKQDLELAIERQSIVSQPYVWELNNQIIGFALLQSTDPYYRQLKSGKFSFHGDYFAIHRVMVSDKVIGKRVTKQMFSDIQQIAHSQDIQILRIDTHPDNSKMQHIIVRENFKYCGTTIVGDGGLRLVYEKNI</sequence>
<reference evidence="3" key="1">
    <citation type="submission" date="2017-04" db="EMBL/GenBank/DDBJ databases">
        <authorList>
            <person name="Varghese N."/>
            <person name="Submissions S."/>
        </authorList>
    </citation>
    <scope>NUCLEOTIDE SEQUENCE [LARGE SCALE GENOMIC DNA]</scope>
    <source>
        <strain evidence="3">DSM 21500</strain>
    </source>
</reference>
<evidence type="ECO:0000313" key="3">
    <source>
        <dbReference type="Proteomes" id="UP000243884"/>
    </source>
</evidence>
<dbReference type="Pfam" id="PF00583">
    <property type="entry name" value="Acetyltransf_1"/>
    <property type="match status" value="1"/>
</dbReference>
<dbReference type="STRING" id="371602.SAMN04487984_0732"/>
<dbReference type="SUPFAM" id="SSF55729">
    <property type="entry name" value="Acyl-CoA N-acyltransferases (Nat)"/>
    <property type="match status" value="1"/>
</dbReference>
<evidence type="ECO:0000313" key="2">
    <source>
        <dbReference type="EMBL" id="SMC36223.1"/>
    </source>
</evidence>
<keyword evidence="2" id="KW-0012">Acyltransferase</keyword>
<feature type="domain" description="N-acetyltransferase" evidence="1">
    <location>
        <begin position="3"/>
        <end position="172"/>
    </location>
</feature>
<dbReference type="InterPro" id="IPR016181">
    <property type="entry name" value="Acyl_CoA_acyltransferase"/>
</dbReference>
<gene>
    <name evidence="2" type="ORF">SAMN04487984_0732</name>
</gene>
<dbReference type="AlphaFoldDB" id="A0A1W1YJA7"/>
<organism evidence="2 3">
    <name type="scientific">Aerococcus suis</name>
    <dbReference type="NCBI Taxonomy" id="371602"/>
    <lineage>
        <taxon>Bacteria</taxon>
        <taxon>Bacillati</taxon>
        <taxon>Bacillota</taxon>
        <taxon>Bacilli</taxon>
        <taxon>Lactobacillales</taxon>
        <taxon>Aerococcaceae</taxon>
        <taxon>Aerococcus</taxon>
    </lineage>
</organism>
<dbReference type="InterPro" id="IPR000182">
    <property type="entry name" value="GNAT_dom"/>
</dbReference>
<dbReference type="EMBL" id="FWXK01000003">
    <property type="protein sequence ID" value="SMC36223.1"/>
    <property type="molecule type" value="Genomic_DNA"/>
</dbReference>
<dbReference type="OrthoDB" id="9796381at2"/>
<protein>
    <submittedName>
        <fullName evidence="2">L-amino acid N-acyltransferase YncA</fullName>
    </submittedName>
</protein>
<proteinExistence type="predicted"/>
<name>A0A1W1YJA7_9LACT</name>
<accession>A0A1W1YJA7</accession>
<dbReference type="Gene3D" id="3.40.630.30">
    <property type="match status" value="1"/>
</dbReference>
<dbReference type="CDD" id="cd04301">
    <property type="entry name" value="NAT_SF"/>
    <property type="match status" value="1"/>
</dbReference>
<dbReference type="PROSITE" id="PS51186">
    <property type="entry name" value="GNAT"/>
    <property type="match status" value="1"/>
</dbReference>
<keyword evidence="2" id="KW-0808">Transferase</keyword>
<dbReference type="Proteomes" id="UP000243884">
    <property type="component" value="Unassembled WGS sequence"/>
</dbReference>
<dbReference type="RefSeq" id="WP_084098661.1">
    <property type="nucleotide sequence ID" value="NZ_FWXK01000003.1"/>
</dbReference>